<dbReference type="eggNOG" id="arCOG04157">
    <property type="taxonomic scope" value="Archaea"/>
</dbReference>
<dbReference type="Proteomes" id="UP000010843">
    <property type="component" value="Chromosome"/>
</dbReference>
<evidence type="ECO:0000256" key="5">
    <source>
        <dbReference type="RuleBase" id="RU000416"/>
    </source>
</evidence>
<dbReference type="RefSeq" id="WP_015299021.1">
    <property type="nucleotide sequence ID" value="NC_019962.1"/>
</dbReference>
<dbReference type="PANTHER" id="PTHR10629">
    <property type="entry name" value="CYTOSINE-SPECIFIC METHYLTRANSFERASE"/>
    <property type="match status" value="1"/>
</dbReference>
<dbReference type="NCBIfam" id="TIGR00675">
    <property type="entry name" value="dcm"/>
    <property type="match status" value="1"/>
</dbReference>
<dbReference type="InterPro" id="IPR031303">
    <property type="entry name" value="C5_meth_CS"/>
</dbReference>
<dbReference type="AlphaFoldDB" id="L0JMF7"/>
<comment type="similarity">
    <text evidence="5">Belongs to the class I-like SAM-binding methyltransferase superfamily. C5-methyltransferase family.</text>
</comment>
<evidence type="ECO:0000256" key="1">
    <source>
        <dbReference type="ARBA" id="ARBA00011975"/>
    </source>
</evidence>
<keyword evidence="2" id="KW-0489">Methyltransferase</keyword>
<dbReference type="SUPFAM" id="SSF53335">
    <property type="entry name" value="S-adenosyl-L-methionine-dependent methyltransferases"/>
    <property type="match status" value="1"/>
</dbReference>
<dbReference type="PROSITE" id="PS00094">
    <property type="entry name" value="C5_MTASE_1"/>
    <property type="match status" value="1"/>
</dbReference>
<dbReference type="Pfam" id="PF00145">
    <property type="entry name" value="DNA_methylase"/>
    <property type="match status" value="1"/>
</dbReference>
<dbReference type="EMBL" id="CP003372">
    <property type="protein sequence ID" value="AGB32018.1"/>
    <property type="molecule type" value="Genomic_DNA"/>
</dbReference>
<dbReference type="HOGENOM" id="CLU_021618_0_0_2"/>
<dbReference type="GO" id="GO:0032259">
    <property type="term" value="P:methylation"/>
    <property type="evidence" value="ECO:0007669"/>
    <property type="project" value="UniProtKB-KW"/>
</dbReference>
<dbReference type="PANTHER" id="PTHR10629:SF52">
    <property type="entry name" value="DNA (CYTOSINE-5)-METHYLTRANSFERASE 1"/>
    <property type="match status" value="1"/>
</dbReference>
<reference evidence="7" key="1">
    <citation type="submission" date="2012-02" db="EMBL/GenBank/DDBJ databases">
        <title>Complete sequence of chromosome of Natrinema pellirubrum DSM 15624.</title>
        <authorList>
            <person name="Lucas S."/>
            <person name="Han J."/>
            <person name="Lapidus A."/>
            <person name="Cheng J.-F."/>
            <person name="Goodwin L."/>
            <person name="Pitluck S."/>
            <person name="Peters L."/>
            <person name="Teshima H."/>
            <person name="Detter J.C."/>
            <person name="Han C."/>
            <person name="Tapia R."/>
            <person name="Land M."/>
            <person name="Hauser L."/>
            <person name="Kyrpides N."/>
            <person name="Ivanova N."/>
            <person name="Pagani I."/>
            <person name="Sproer C."/>
            <person name="Anderson I."/>
            <person name="Woyke T."/>
        </authorList>
    </citation>
    <scope>NUCLEOTIDE SEQUENCE [LARGE SCALE GENOMIC DNA]</scope>
    <source>
        <strain evidence="7">DSM 15624 / JCM 10476 / NCIMB 786</strain>
    </source>
</reference>
<dbReference type="GO" id="GO:0006281">
    <property type="term" value="P:DNA repair"/>
    <property type="evidence" value="ECO:0007669"/>
    <property type="project" value="InterPro"/>
</dbReference>
<evidence type="ECO:0000313" key="7">
    <source>
        <dbReference type="Proteomes" id="UP000010843"/>
    </source>
</evidence>
<evidence type="ECO:0000313" key="6">
    <source>
        <dbReference type="EMBL" id="AGB32018.1"/>
    </source>
</evidence>
<dbReference type="OrthoDB" id="5033at2157"/>
<dbReference type="Gene3D" id="1.10.1670.10">
    <property type="entry name" value="Helix-hairpin-Helix base-excision DNA repair enzymes (C-terminal)"/>
    <property type="match status" value="1"/>
</dbReference>
<keyword evidence="3" id="KW-0808">Transferase</keyword>
<organism evidence="6 7">
    <name type="scientific">Natrinema pellirubrum (strain DSM 15624 / CIP 106293 / JCM 10476 / NCIMB 786 / 157)</name>
    <dbReference type="NCBI Taxonomy" id="797303"/>
    <lineage>
        <taxon>Archaea</taxon>
        <taxon>Methanobacteriati</taxon>
        <taxon>Methanobacteriota</taxon>
        <taxon>Stenosarchaea group</taxon>
        <taxon>Halobacteria</taxon>
        <taxon>Halobacteriales</taxon>
        <taxon>Natrialbaceae</taxon>
        <taxon>Natrinema</taxon>
    </lineage>
</organism>
<dbReference type="InterPro" id="IPR011257">
    <property type="entry name" value="DNA_glycosylase"/>
</dbReference>
<evidence type="ECO:0000256" key="2">
    <source>
        <dbReference type="ARBA" id="ARBA00022603"/>
    </source>
</evidence>
<dbReference type="Gene3D" id="3.40.50.150">
    <property type="entry name" value="Vaccinia Virus protein VP39"/>
    <property type="match status" value="1"/>
</dbReference>
<dbReference type="SUPFAM" id="SSF48150">
    <property type="entry name" value="DNA-glycosylase"/>
    <property type="match status" value="1"/>
</dbReference>
<name>L0JMF7_NATP1</name>
<dbReference type="STRING" id="797303.Natpe_2193"/>
<dbReference type="PROSITE" id="PS00095">
    <property type="entry name" value="C5_MTASE_2"/>
    <property type="match status" value="1"/>
</dbReference>
<gene>
    <name evidence="6" type="ordered locus">Natpe_2193</name>
</gene>
<dbReference type="Gene3D" id="1.10.340.30">
    <property type="entry name" value="Hypothetical protein, domain 2"/>
    <property type="match status" value="1"/>
</dbReference>
<dbReference type="PROSITE" id="PS51679">
    <property type="entry name" value="SAM_MT_C5"/>
    <property type="match status" value="1"/>
</dbReference>
<accession>L0JMF7</accession>
<dbReference type="InterPro" id="IPR050390">
    <property type="entry name" value="C5-Methyltransferase"/>
</dbReference>
<dbReference type="Gene3D" id="3.90.120.10">
    <property type="entry name" value="DNA Methylase, subunit A, domain 2"/>
    <property type="match status" value="1"/>
</dbReference>
<dbReference type="KEGG" id="npe:Natpe_2193"/>
<protein>
    <recommendedName>
        <fullName evidence="1">DNA (cytosine-5-)-methyltransferase</fullName>
        <ecNumber evidence="1">2.1.1.37</ecNumber>
    </recommendedName>
</protein>
<evidence type="ECO:0000256" key="3">
    <source>
        <dbReference type="ARBA" id="ARBA00022679"/>
    </source>
</evidence>
<dbReference type="GO" id="GO:0003677">
    <property type="term" value="F:DNA binding"/>
    <property type="evidence" value="ECO:0007669"/>
    <property type="project" value="TreeGrafter"/>
</dbReference>
<dbReference type="InterPro" id="IPR029063">
    <property type="entry name" value="SAM-dependent_MTases_sf"/>
</dbReference>
<dbReference type="EC" id="2.1.1.37" evidence="1"/>
<dbReference type="InterPro" id="IPR001525">
    <property type="entry name" value="C5_MeTfrase"/>
</dbReference>
<dbReference type="eggNOG" id="arCOG00459">
    <property type="taxonomic scope" value="Archaea"/>
</dbReference>
<dbReference type="REBASE" id="58788">
    <property type="entry name" value="M1.Npe15624ORF2193P"/>
</dbReference>
<sequence>MSNRGVSCGSLSIPPAVRNAPTKEQTLHQEFLLDHLDFITDVLTAEQIHRKRDLPACCPHATPETLARSRGTDETYPCRYTEIHNPSGDTCPGAICECGDSLSGSDDPLDAVAAVALVESNKPASYLYFAKKERQLVADLRERFGTWGNIADLKQQTLNDYLHEHPSTTQEDKIGAGILSALLEDVAALQYTEGVTLCNFSRLQYDRFQEELAALPGIGEDDAWWLLLTAFDKPIWPADPQIDSLLCSFGLLTPEEAETSTTRHKLLENEITDRLLPVLHRALAGHACTGGVGQCEEDCEIRQFLLSHRLQVQQREQTNLTAIDLFAGAGGFSCGLAHSGFDMQWAIDFNEYATATYRLNHPEIPHRNIVCSDIRETDAAEQIRSTVGEPDLVVGGPPCQSLSLAGYRSRLAADDDYSTLDDERTSLYEEYLDIIRELQPKALVMENVEGIMTEVGDTGVRVIDRVLEGFEDIAATSEYGYEIQFDLVDLSKLGLPQSRDRVILIGVREDILENDFQIESIFENLGEDQSCKRTLRQALAGLPKLLRGEGGRVVAGKQPGSPSDYIAENFIAGDTDLSFNHRAREHPMEKDQRLFEEALDPGDTGWDVKYKKDDEYSDLIEYDVGTEENPRFKDKYRMLEWNEPAPTVVAHLAKDANSFVLPDYYEHVVDDEDRANKERYRGITPREAARLQSFPDDWIFLGPFTSWFRQIGNAVPPMVGRQIGNLLTPMLADETSVQTDRELPEPATSDD</sequence>
<dbReference type="GO" id="GO:0003886">
    <property type="term" value="F:DNA (cytosine-5-)-methyltransferase activity"/>
    <property type="evidence" value="ECO:0007669"/>
    <property type="project" value="UniProtKB-EC"/>
</dbReference>
<dbReference type="InterPro" id="IPR023170">
    <property type="entry name" value="HhH_base_excis_C"/>
</dbReference>
<dbReference type="GeneID" id="31829935"/>
<evidence type="ECO:0000256" key="4">
    <source>
        <dbReference type="ARBA" id="ARBA00022691"/>
    </source>
</evidence>
<dbReference type="GO" id="GO:0044027">
    <property type="term" value="P:negative regulation of gene expression via chromosomal CpG island methylation"/>
    <property type="evidence" value="ECO:0007669"/>
    <property type="project" value="TreeGrafter"/>
</dbReference>
<dbReference type="InterPro" id="IPR018117">
    <property type="entry name" value="C5_DNA_meth_AS"/>
</dbReference>
<keyword evidence="4" id="KW-0949">S-adenosyl-L-methionine</keyword>
<dbReference type="PRINTS" id="PR00105">
    <property type="entry name" value="C5METTRFRASE"/>
</dbReference>
<proteinExistence type="inferred from homology"/>